<evidence type="ECO:0000256" key="4">
    <source>
        <dbReference type="ARBA" id="ARBA00022553"/>
    </source>
</evidence>
<evidence type="ECO:0000256" key="9">
    <source>
        <dbReference type="ARBA" id="ARBA00023012"/>
    </source>
</evidence>
<evidence type="ECO:0000313" key="13">
    <source>
        <dbReference type="EMBL" id="SEG81715.1"/>
    </source>
</evidence>
<dbReference type="InterPro" id="IPR005467">
    <property type="entry name" value="His_kinase_dom"/>
</dbReference>
<evidence type="ECO:0000256" key="3">
    <source>
        <dbReference type="ARBA" id="ARBA00012438"/>
    </source>
</evidence>
<dbReference type="CDD" id="cd00082">
    <property type="entry name" value="HisKA"/>
    <property type="match status" value="1"/>
</dbReference>
<dbReference type="InterPro" id="IPR003594">
    <property type="entry name" value="HATPase_dom"/>
</dbReference>
<dbReference type="SMART" id="SM00387">
    <property type="entry name" value="HATPase_c"/>
    <property type="match status" value="1"/>
</dbReference>
<dbReference type="InterPro" id="IPR003661">
    <property type="entry name" value="HisK_dim/P_dom"/>
</dbReference>
<gene>
    <name evidence="13" type="ORF">SAMN04489712_114126</name>
</gene>
<dbReference type="PROSITE" id="PS50109">
    <property type="entry name" value="HIS_KIN"/>
    <property type="match status" value="1"/>
</dbReference>
<dbReference type="Gene3D" id="3.30.565.10">
    <property type="entry name" value="Histidine kinase-like ATPase, C-terminal domain"/>
    <property type="match status" value="1"/>
</dbReference>
<protein>
    <recommendedName>
        <fullName evidence="3">histidine kinase</fullName>
        <ecNumber evidence="3">2.7.13.3</ecNumber>
    </recommendedName>
</protein>
<feature type="domain" description="Histidine kinase" evidence="11">
    <location>
        <begin position="224"/>
        <end position="434"/>
    </location>
</feature>
<feature type="domain" description="HAMP" evidence="12">
    <location>
        <begin position="164"/>
        <end position="216"/>
    </location>
</feature>
<dbReference type="SMART" id="SM00304">
    <property type="entry name" value="HAMP"/>
    <property type="match status" value="1"/>
</dbReference>
<evidence type="ECO:0000313" key="14">
    <source>
        <dbReference type="Proteomes" id="UP000236723"/>
    </source>
</evidence>
<dbReference type="CDD" id="cd00075">
    <property type="entry name" value="HATPase"/>
    <property type="match status" value="1"/>
</dbReference>
<name>A0A1H6DAI0_9ACTN</name>
<evidence type="ECO:0000259" key="11">
    <source>
        <dbReference type="PROSITE" id="PS50109"/>
    </source>
</evidence>
<dbReference type="Pfam" id="PF00512">
    <property type="entry name" value="HisKA"/>
    <property type="match status" value="1"/>
</dbReference>
<evidence type="ECO:0000256" key="5">
    <source>
        <dbReference type="ARBA" id="ARBA00022679"/>
    </source>
</evidence>
<dbReference type="PROSITE" id="PS50885">
    <property type="entry name" value="HAMP"/>
    <property type="match status" value="1"/>
</dbReference>
<dbReference type="Pfam" id="PF02518">
    <property type="entry name" value="HATPase_c"/>
    <property type="match status" value="1"/>
</dbReference>
<dbReference type="InterPro" id="IPR036890">
    <property type="entry name" value="HATPase_C_sf"/>
</dbReference>
<dbReference type="InterPro" id="IPR050428">
    <property type="entry name" value="TCS_sensor_his_kinase"/>
</dbReference>
<evidence type="ECO:0000256" key="7">
    <source>
        <dbReference type="ARBA" id="ARBA00022777"/>
    </source>
</evidence>
<dbReference type="SMART" id="SM00388">
    <property type="entry name" value="HisKA"/>
    <property type="match status" value="1"/>
</dbReference>
<evidence type="ECO:0000259" key="12">
    <source>
        <dbReference type="PROSITE" id="PS50885"/>
    </source>
</evidence>
<accession>A0A1H6DAI0</accession>
<evidence type="ECO:0000256" key="2">
    <source>
        <dbReference type="ARBA" id="ARBA00004236"/>
    </source>
</evidence>
<dbReference type="AlphaFoldDB" id="A0A1H6DAI0"/>
<dbReference type="EC" id="2.7.13.3" evidence="3"/>
<sequence length="435" mass="47727">MEAAGVSVLFLRLRGKEQAAEARNRAQFAIDRLFFQLCKGQLPKILPTGYGHAVQVLDARGRVLSSTRALHGRPRMATFVPAPGRMHAERTLPLPGGPDGRMTVRAVSIVSELCRHQRGRGPLLIYLAAPSVPWYGSRRLAMAAAGASVLVTAIAVVGAYWSTARALTPAEEVRKEFAEITATDLSRRVPVPGHQELKALARTMNDTLGRLEVAVANLRHLASDASHDLRGPLTGIRTRMEEALTHPEEADWPQAAADVLAGVERQQAIVADLLTLTRLDTGQPLRLQRTDLADLVADELRGRTTDRIPIASSLRRRVMVDCDRLLIDRLLANLLDNAQRHANDTVTVTVTAQNSTAILEVTDDGDGIPPDQREKVFERFTRLKSSRDRDPHGSGMGLPISRQIAQAHNGTLNIETHPQHHTATCFVLRLPLRSH</sequence>
<dbReference type="Pfam" id="PF00672">
    <property type="entry name" value="HAMP"/>
    <property type="match status" value="1"/>
</dbReference>
<comment type="catalytic activity">
    <reaction evidence="1">
        <text>ATP + protein L-histidine = ADP + protein N-phospho-L-histidine.</text>
        <dbReference type="EC" id="2.7.13.3"/>
    </reaction>
</comment>
<evidence type="ECO:0000256" key="1">
    <source>
        <dbReference type="ARBA" id="ARBA00000085"/>
    </source>
</evidence>
<proteinExistence type="predicted"/>
<dbReference type="SUPFAM" id="SSF47384">
    <property type="entry name" value="Homodimeric domain of signal transducing histidine kinase"/>
    <property type="match status" value="1"/>
</dbReference>
<dbReference type="GO" id="GO:0005886">
    <property type="term" value="C:plasma membrane"/>
    <property type="evidence" value="ECO:0007669"/>
    <property type="project" value="UniProtKB-SubCell"/>
</dbReference>
<dbReference type="InterPro" id="IPR004358">
    <property type="entry name" value="Sig_transdc_His_kin-like_C"/>
</dbReference>
<reference evidence="14" key="1">
    <citation type="submission" date="2016-10" db="EMBL/GenBank/DDBJ databases">
        <authorList>
            <person name="Varghese N."/>
            <person name="Submissions S."/>
        </authorList>
    </citation>
    <scope>NUCLEOTIDE SEQUENCE [LARGE SCALE GENOMIC DNA]</scope>
    <source>
        <strain evidence="14">DSM 43163</strain>
    </source>
</reference>
<dbReference type="PRINTS" id="PR00344">
    <property type="entry name" value="BCTRLSENSOR"/>
</dbReference>
<organism evidence="13 14">
    <name type="scientific">Thermomonospora echinospora</name>
    <dbReference type="NCBI Taxonomy" id="1992"/>
    <lineage>
        <taxon>Bacteria</taxon>
        <taxon>Bacillati</taxon>
        <taxon>Actinomycetota</taxon>
        <taxon>Actinomycetes</taxon>
        <taxon>Streptosporangiales</taxon>
        <taxon>Thermomonosporaceae</taxon>
        <taxon>Thermomonospora</taxon>
    </lineage>
</organism>
<evidence type="ECO:0000256" key="8">
    <source>
        <dbReference type="ARBA" id="ARBA00022989"/>
    </source>
</evidence>
<evidence type="ECO:0000256" key="6">
    <source>
        <dbReference type="ARBA" id="ARBA00022692"/>
    </source>
</evidence>
<dbReference type="InterPro" id="IPR036097">
    <property type="entry name" value="HisK_dim/P_sf"/>
</dbReference>
<dbReference type="PANTHER" id="PTHR45436">
    <property type="entry name" value="SENSOR HISTIDINE KINASE YKOH"/>
    <property type="match status" value="1"/>
</dbReference>
<dbReference type="Gene3D" id="1.10.287.130">
    <property type="match status" value="1"/>
</dbReference>
<dbReference type="Proteomes" id="UP000236723">
    <property type="component" value="Unassembled WGS sequence"/>
</dbReference>
<keyword evidence="5" id="KW-0808">Transferase</keyword>
<keyword evidence="9" id="KW-0902">Two-component regulatory system</keyword>
<keyword evidence="7 13" id="KW-0418">Kinase</keyword>
<comment type="subcellular location">
    <subcellularLocation>
        <location evidence="2">Cell membrane</location>
    </subcellularLocation>
</comment>
<evidence type="ECO:0000256" key="10">
    <source>
        <dbReference type="ARBA" id="ARBA00023136"/>
    </source>
</evidence>
<dbReference type="EMBL" id="FNVO01000014">
    <property type="protein sequence ID" value="SEG81715.1"/>
    <property type="molecule type" value="Genomic_DNA"/>
</dbReference>
<dbReference type="PANTHER" id="PTHR45436:SF5">
    <property type="entry name" value="SENSOR HISTIDINE KINASE TRCS"/>
    <property type="match status" value="1"/>
</dbReference>
<keyword evidence="8" id="KW-1133">Transmembrane helix</keyword>
<dbReference type="GO" id="GO:0000155">
    <property type="term" value="F:phosphorelay sensor kinase activity"/>
    <property type="evidence" value="ECO:0007669"/>
    <property type="project" value="InterPro"/>
</dbReference>
<dbReference type="SUPFAM" id="SSF55874">
    <property type="entry name" value="ATPase domain of HSP90 chaperone/DNA topoisomerase II/histidine kinase"/>
    <property type="match status" value="1"/>
</dbReference>
<keyword evidence="4" id="KW-0597">Phosphoprotein</keyword>
<dbReference type="InterPro" id="IPR003660">
    <property type="entry name" value="HAMP_dom"/>
</dbReference>
<dbReference type="Gene3D" id="6.10.340.10">
    <property type="match status" value="1"/>
</dbReference>
<keyword evidence="10" id="KW-0472">Membrane</keyword>
<dbReference type="CDD" id="cd06225">
    <property type="entry name" value="HAMP"/>
    <property type="match status" value="1"/>
</dbReference>
<keyword evidence="14" id="KW-1185">Reference proteome</keyword>
<keyword evidence="6" id="KW-0812">Transmembrane</keyword>